<dbReference type="Gene3D" id="3.40.50.360">
    <property type="match status" value="1"/>
</dbReference>
<dbReference type="Proteomes" id="UP001551482">
    <property type="component" value="Unassembled WGS sequence"/>
</dbReference>
<comment type="caution">
    <text evidence="2">The sequence shown here is derived from an EMBL/GenBank/DDBJ whole genome shotgun (WGS) entry which is preliminary data.</text>
</comment>
<evidence type="ECO:0000259" key="1">
    <source>
        <dbReference type="Pfam" id="PF03358"/>
    </source>
</evidence>
<reference evidence="2 3" key="1">
    <citation type="submission" date="2024-06" db="EMBL/GenBank/DDBJ databases">
        <title>The Natural Products Discovery Center: Release of the First 8490 Sequenced Strains for Exploring Actinobacteria Biosynthetic Diversity.</title>
        <authorList>
            <person name="Kalkreuter E."/>
            <person name="Kautsar S.A."/>
            <person name="Yang D."/>
            <person name="Bader C.D."/>
            <person name="Teijaro C.N."/>
            <person name="Fluegel L."/>
            <person name="Davis C.M."/>
            <person name="Simpson J.R."/>
            <person name="Lauterbach L."/>
            <person name="Steele A.D."/>
            <person name="Gui C."/>
            <person name="Meng S."/>
            <person name="Li G."/>
            <person name="Viehrig K."/>
            <person name="Ye F."/>
            <person name="Su P."/>
            <person name="Kiefer A.F."/>
            <person name="Nichols A."/>
            <person name="Cepeda A.J."/>
            <person name="Yan W."/>
            <person name="Fan B."/>
            <person name="Jiang Y."/>
            <person name="Adhikari A."/>
            <person name="Zheng C.-J."/>
            <person name="Schuster L."/>
            <person name="Cowan T.M."/>
            <person name="Smanski M.J."/>
            <person name="Chevrette M.G."/>
            <person name="De Carvalho L.P.S."/>
            <person name="Shen B."/>
        </authorList>
    </citation>
    <scope>NUCLEOTIDE SEQUENCE [LARGE SCALE GENOMIC DNA]</scope>
    <source>
        <strain evidence="2 3">NPDC048946</strain>
    </source>
</reference>
<dbReference type="PANTHER" id="PTHR30543">
    <property type="entry name" value="CHROMATE REDUCTASE"/>
    <property type="match status" value="1"/>
</dbReference>
<organism evidence="2 3">
    <name type="scientific">Streptodolium elevatio</name>
    <dbReference type="NCBI Taxonomy" id="3157996"/>
    <lineage>
        <taxon>Bacteria</taxon>
        <taxon>Bacillati</taxon>
        <taxon>Actinomycetota</taxon>
        <taxon>Actinomycetes</taxon>
        <taxon>Kitasatosporales</taxon>
        <taxon>Streptomycetaceae</taxon>
        <taxon>Streptodolium</taxon>
    </lineage>
</organism>
<name>A0ABV3DCR4_9ACTN</name>
<dbReference type="EC" id="1.-.-.-" evidence="2"/>
<accession>A0ABV3DCR4</accession>
<dbReference type="EMBL" id="JBEZFP010000015">
    <property type="protein sequence ID" value="MEU8133535.1"/>
    <property type="molecule type" value="Genomic_DNA"/>
</dbReference>
<evidence type="ECO:0000313" key="3">
    <source>
        <dbReference type="Proteomes" id="UP001551482"/>
    </source>
</evidence>
<gene>
    <name evidence="2" type="ORF">AB0C36_08520</name>
</gene>
<dbReference type="InterPro" id="IPR050712">
    <property type="entry name" value="NAD(P)H-dep_reductase"/>
</dbReference>
<dbReference type="InterPro" id="IPR005025">
    <property type="entry name" value="FMN_Rdtase-like_dom"/>
</dbReference>
<dbReference type="PANTHER" id="PTHR30543:SF21">
    <property type="entry name" value="NAD(P)H-DEPENDENT FMN REDUCTASE LOT6"/>
    <property type="match status" value="1"/>
</dbReference>
<protein>
    <submittedName>
        <fullName evidence="2">NADPH-dependent FMN reductase</fullName>
        <ecNumber evidence="2">1.-.-.-</ecNumber>
    </submittedName>
</protein>
<keyword evidence="2" id="KW-0560">Oxidoreductase</keyword>
<dbReference type="GO" id="GO:0016491">
    <property type="term" value="F:oxidoreductase activity"/>
    <property type="evidence" value="ECO:0007669"/>
    <property type="project" value="UniProtKB-KW"/>
</dbReference>
<proteinExistence type="predicted"/>
<dbReference type="InterPro" id="IPR029039">
    <property type="entry name" value="Flavoprotein-like_sf"/>
</dbReference>
<dbReference type="Pfam" id="PF03358">
    <property type="entry name" value="FMN_red"/>
    <property type="match status" value="1"/>
</dbReference>
<dbReference type="RefSeq" id="WP_358351170.1">
    <property type="nucleotide sequence ID" value="NZ_JBEZFP010000015.1"/>
</dbReference>
<feature type="domain" description="NADPH-dependent FMN reductase-like" evidence="1">
    <location>
        <begin position="6"/>
        <end position="143"/>
    </location>
</feature>
<sequence>MSETVRIAMISGSLRAGSGSTALLQTVAEVFEPEVVAARMYFGMAALPHFNPDDDFEPLHPAVAELRAVIEGADALLLSTPEYAGDLPGSFKNLLDWTVGGNEIVDKPTAWLNSGAPGRAEGAHAALRTVLGYTGARIVEEACVRLTVSRAAIDAEAGTVADPGVREGLRAAVGSLVAAVAAGRSAPVLPGAGNPW</sequence>
<keyword evidence="3" id="KW-1185">Reference proteome</keyword>
<dbReference type="SUPFAM" id="SSF52218">
    <property type="entry name" value="Flavoproteins"/>
    <property type="match status" value="1"/>
</dbReference>
<evidence type="ECO:0000313" key="2">
    <source>
        <dbReference type="EMBL" id="MEU8133535.1"/>
    </source>
</evidence>